<evidence type="ECO:0000313" key="1">
    <source>
        <dbReference type="EMBL" id="JAE27623.1"/>
    </source>
</evidence>
<name>A0A0A9H438_ARUDO</name>
<accession>A0A0A9H438</accession>
<reference evidence="1" key="2">
    <citation type="journal article" date="2015" name="Data Brief">
        <title>Shoot transcriptome of the giant reed, Arundo donax.</title>
        <authorList>
            <person name="Barrero R.A."/>
            <person name="Guerrero F.D."/>
            <person name="Moolhuijzen P."/>
            <person name="Goolsby J.A."/>
            <person name="Tidwell J."/>
            <person name="Bellgard S.E."/>
            <person name="Bellgard M.I."/>
        </authorList>
    </citation>
    <scope>NUCLEOTIDE SEQUENCE</scope>
    <source>
        <tissue evidence="1">Shoot tissue taken approximately 20 cm above the soil surface</tissue>
    </source>
</reference>
<protein>
    <submittedName>
        <fullName evidence="1">Uncharacterized protein</fullName>
    </submittedName>
</protein>
<dbReference type="AlphaFoldDB" id="A0A0A9H438"/>
<sequence length="37" mass="4104">MSSYYCCHNTKKLYDQGAILIGLFLRVSSSEMASSKA</sequence>
<proteinExistence type="predicted"/>
<dbReference type="EMBL" id="GBRH01170273">
    <property type="protein sequence ID" value="JAE27623.1"/>
    <property type="molecule type" value="Transcribed_RNA"/>
</dbReference>
<reference evidence="1" key="1">
    <citation type="submission" date="2014-09" db="EMBL/GenBank/DDBJ databases">
        <authorList>
            <person name="Magalhaes I.L.F."/>
            <person name="Oliveira U."/>
            <person name="Santos F.R."/>
            <person name="Vidigal T.H.D.A."/>
            <person name="Brescovit A.D."/>
            <person name="Santos A.J."/>
        </authorList>
    </citation>
    <scope>NUCLEOTIDE SEQUENCE</scope>
    <source>
        <tissue evidence="1">Shoot tissue taken approximately 20 cm above the soil surface</tissue>
    </source>
</reference>
<organism evidence="1">
    <name type="scientific">Arundo donax</name>
    <name type="common">Giant reed</name>
    <name type="synonym">Donax arundinaceus</name>
    <dbReference type="NCBI Taxonomy" id="35708"/>
    <lineage>
        <taxon>Eukaryota</taxon>
        <taxon>Viridiplantae</taxon>
        <taxon>Streptophyta</taxon>
        <taxon>Embryophyta</taxon>
        <taxon>Tracheophyta</taxon>
        <taxon>Spermatophyta</taxon>
        <taxon>Magnoliopsida</taxon>
        <taxon>Liliopsida</taxon>
        <taxon>Poales</taxon>
        <taxon>Poaceae</taxon>
        <taxon>PACMAD clade</taxon>
        <taxon>Arundinoideae</taxon>
        <taxon>Arundineae</taxon>
        <taxon>Arundo</taxon>
    </lineage>
</organism>